<gene>
    <name evidence="6" type="ORF">MAXJ12_15569</name>
</gene>
<sequence>MAKRKIGPILTEILEALDGIEAATAGKTLEEFQADWLLKHGVQRGLEIISEAARHIPNDLLALAPDVPWKQVRGIGNVLRHEYHKIADPIVWAVVVDSLPALRSAMEIISESLANGNQTSES</sequence>
<organism evidence="6 7">
    <name type="scientific">Mesorhizobium alhagi CCNWXJ12-2</name>
    <dbReference type="NCBI Taxonomy" id="1107882"/>
    <lineage>
        <taxon>Bacteria</taxon>
        <taxon>Pseudomonadati</taxon>
        <taxon>Pseudomonadota</taxon>
        <taxon>Alphaproteobacteria</taxon>
        <taxon>Hyphomicrobiales</taxon>
        <taxon>Phyllobacteriaceae</taxon>
        <taxon>Allomesorhizobium</taxon>
    </lineage>
</organism>
<dbReference type="GO" id="GO:0000166">
    <property type="term" value="F:nucleotide binding"/>
    <property type="evidence" value="ECO:0007669"/>
    <property type="project" value="UniProtKB-KW"/>
</dbReference>
<proteinExistence type="predicted"/>
<dbReference type="GO" id="GO:0016787">
    <property type="term" value="F:hydrolase activity"/>
    <property type="evidence" value="ECO:0007669"/>
    <property type="project" value="UniProtKB-KW"/>
</dbReference>
<evidence type="ECO:0000256" key="5">
    <source>
        <dbReference type="ARBA" id="ARBA00022801"/>
    </source>
</evidence>
<evidence type="ECO:0000256" key="3">
    <source>
        <dbReference type="ARBA" id="ARBA00022722"/>
    </source>
</evidence>
<reference evidence="6 7" key="1">
    <citation type="journal article" date="2012" name="J. Bacteriol.">
        <title>Draft Genome Sequence of Mesorhizobium alhagi CCNWXJ12-2T, a Novel Salt-Resistant Species Isolated from the Desert of Northwestern China.</title>
        <authorList>
            <person name="Zhou M."/>
            <person name="Chen W."/>
            <person name="Chen H."/>
            <person name="Wei G."/>
        </authorList>
    </citation>
    <scope>NUCLEOTIDE SEQUENCE [LARGE SCALE GENOMIC DNA]</scope>
    <source>
        <strain evidence="6 7">CCNWXJ12-2</strain>
    </source>
</reference>
<evidence type="ECO:0000256" key="2">
    <source>
        <dbReference type="ARBA" id="ARBA00022649"/>
    </source>
</evidence>
<dbReference type="InterPro" id="IPR051813">
    <property type="entry name" value="HepT_RNase_toxin"/>
</dbReference>
<accession>H0HSH5</accession>
<dbReference type="PATRIC" id="fig|1107882.3.peg.3036"/>
<dbReference type="GO" id="GO:0004540">
    <property type="term" value="F:RNA nuclease activity"/>
    <property type="evidence" value="ECO:0007669"/>
    <property type="project" value="InterPro"/>
</dbReference>
<dbReference type="InterPro" id="IPR008201">
    <property type="entry name" value="HepT-like"/>
</dbReference>
<evidence type="ECO:0008006" key="8">
    <source>
        <dbReference type="Google" id="ProtNLM"/>
    </source>
</evidence>
<keyword evidence="4" id="KW-0547">Nucleotide-binding</keyword>
<keyword evidence="3" id="KW-0540">Nuclease</keyword>
<protein>
    <recommendedName>
        <fullName evidence="8">DUF86 domain-containing protein</fullName>
    </recommendedName>
</protein>
<evidence type="ECO:0000256" key="4">
    <source>
        <dbReference type="ARBA" id="ARBA00022741"/>
    </source>
</evidence>
<dbReference type="GO" id="GO:0110001">
    <property type="term" value="C:toxin-antitoxin complex"/>
    <property type="evidence" value="ECO:0007669"/>
    <property type="project" value="InterPro"/>
</dbReference>
<dbReference type="PANTHER" id="PTHR34139">
    <property type="entry name" value="UPF0331 PROTEIN MJ0127"/>
    <property type="match status" value="1"/>
</dbReference>
<dbReference type="EMBL" id="AHAM01000125">
    <property type="protein sequence ID" value="EHK56385.1"/>
    <property type="molecule type" value="Genomic_DNA"/>
</dbReference>
<dbReference type="Proteomes" id="UP000003250">
    <property type="component" value="Unassembled WGS sequence"/>
</dbReference>
<keyword evidence="7" id="KW-1185">Reference proteome</keyword>
<dbReference type="OrthoDB" id="4829434at2"/>
<dbReference type="RefSeq" id="WP_008836735.1">
    <property type="nucleotide sequence ID" value="NZ_AHAM01000125.1"/>
</dbReference>
<evidence type="ECO:0000313" key="6">
    <source>
        <dbReference type="EMBL" id="EHK56385.1"/>
    </source>
</evidence>
<dbReference type="Pfam" id="PF01934">
    <property type="entry name" value="HepT-like"/>
    <property type="match status" value="1"/>
</dbReference>
<evidence type="ECO:0000256" key="1">
    <source>
        <dbReference type="ARBA" id="ARBA00022553"/>
    </source>
</evidence>
<keyword evidence="2" id="KW-1277">Toxin-antitoxin system</keyword>
<dbReference type="AlphaFoldDB" id="H0HSH5"/>
<name>H0HSH5_9HYPH</name>
<keyword evidence="5" id="KW-0378">Hydrolase</keyword>
<evidence type="ECO:0000313" key="7">
    <source>
        <dbReference type="Proteomes" id="UP000003250"/>
    </source>
</evidence>
<dbReference type="PANTHER" id="PTHR34139:SF1">
    <property type="entry name" value="RNASE MJ1380-RELATED"/>
    <property type="match status" value="1"/>
</dbReference>
<keyword evidence="1" id="KW-0597">Phosphoprotein</keyword>